<evidence type="ECO:0000259" key="2">
    <source>
        <dbReference type="PROSITE" id="PS50943"/>
    </source>
</evidence>
<reference evidence="3 4" key="1">
    <citation type="submission" date="2019-12" db="EMBL/GenBank/DDBJ databases">
        <title>Nocardia sp. nov. ET3-3 isolated from soil.</title>
        <authorList>
            <person name="Kanchanasin P."/>
            <person name="Tanasupawat S."/>
            <person name="Yuki M."/>
            <person name="Kudo T."/>
        </authorList>
    </citation>
    <scope>NUCLEOTIDE SEQUENCE [LARGE SCALE GENOMIC DNA]</scope>
    <source>
        <strain evidence="3 4">ET3-3</strain>
    </source>
</reference>
<dbReference type="PROSITE" id="PS50943">
    <property type="entry name" value="HTH_CROC1"/>
    <property type="match status" value="1"/>
</dbReference>
<evidence type="ECO:0000313" key="4">
    <source>
        <dbReference type="Proteomes" id="UP000466794"/>
    </source>
</evidence>
<dbReference type="InterPro" id="IPR041413">
    <property type="entry name" value="MLTR_LBD"/>
</dbReference>
<dbReference type="GO" id="GO:0003677">
    <property type="term" value="F:DNA binding"/>
    <property type="evidence" value="ECO:0007669"/>
    <property type="project" value="InterPro"/>
</dbReference>
<dbReference type="Pfam" id="PF17765">
    <property type="entry name" value="MLTR_LBD"/>
    <property type="match status" value="1"/>
</dbReference>
<dbReference type="SMART" id="SM00530">
    <property type="entry name" value="HTH_XRE"/>
    <property type="match status" value="1"/>
</dbReference>
<gene>
    <name evidence="3" type="ORF">GPX89_41265</name>
</gene>
<evidence type="ECO:0000256" key="1">
    <source>
        <dbReference type="SAM" id="MobiDB-lite"/>
    </source>
</evidence>
<dbReference type="SUPFAM" id="SSF47413">
    <property type="entry name" value="lambda repressor-like DNA-binding domains"/>
    <property type="match status" value="1"/>
</dbReference>
<dbReference type="Gene3D" id="3.30.450.180">
    <property type="match status" value="1"/>
</dbReference>
<dbReference type="CDD" id="cd00093">
    <property type="entry name" value="HTH_XRE"/>
    <property type="match status" value="1"/>
</dbReference>
<dbReference type="Gene3D" id="1.10.260.40">
    <property type="entry name" value="lambda repressor-like DNA-binding domains"/>
    <property type="match status" value="1"/>
</dbReference>
<keyword evidence="4" id="KW-1185">Reference proteome</keyword>
<feature type="domain" description="HTH cro/C1-type" evidence="2">
    <location>
        <begin position="11"/>
        <end position="64"/>
    </location>
</feature>
<dbReference type="InterPro" id="IPR010982">
    <property type="entry name" value="Lambda_DNA-bd_dom_sf"/>
</dbReference>
<dbReference type="Proteomes" id="UP000466794">
    <property type="component" value="Unassembled WGS sequence"/>
</dbReference>
<accession>A0A7K1VAR2</accession>
<dbReference type="Pfam" id="PF13560">
    <property type="entry name" value="HTH_31"/>
    <property type="match status" value="1"/>
</dbReference>
<dbReference type="RefSeq" id="WP_157393221.1">
    <property type="nucleotide sequence ID" value="NZ_WRPP01000014.1"/>
</dbReference>
<name>A0A7K1VAR2_9NOCA</name>
<organism evidence="3 4">
    <name type="scientific">Nocardia terrae</name>
    <dbReference type="NCBI Taxonomy" id="2675851"/>
    <lineage>
        <taxon>Bacteria</taxon>
        <taxon>Bacillati</taxon>
        <taxon>Actinomycetota</taxon>
        <taxon>Actinomycetes</taxon>
        <taxon>Mycobacteriales</taxon>
        <taxon>Nocardiaceae</taxon>
        <taxon>Nocardia</taxon>
    </lineage>
</organism>
<dbReference type="EMBL" id="WRPP01000014">
    <property type="protein sequence ID" value="MVU83657.1"/>
    <property type="molecule type" value="Genomic_DNA"/>
</dbReference>
<sequence length="294" mass="32879">MDGVPTFGEYIRQRRTTANLTRPQLAWLANLSVPYLTKIEGGANPSRRVIESLGTALKLPPAEFEYALVLAEGPLPRVEADHPTPADQEYLDLLNPAIGAYITELYDIVAVNAAHQEFFRELEPGTNYLEWLIFNPIARTVMVNWDAETRMAASRFRLQLARSGENERGAQILGKCLTDSDFALMWRSDAVASERLHLVKLVRDPQTLSITELRINMWRTQSTLQSWMLVLGTPVDQPAAVTRPVVRQRPETSSPINTIRGEENRPVTSEPTAQANDPTPTKPLQQINGNLLDG</sequence>
<dbReference type="PANTHER" id="PTHR35010">
    <property type="entry name" value="BLL4672 PROTEIN-RELATED"/>
    <property type="match status" value="1"/>
</dbReference>
<proteinExistence type="predicted"/>
<feature type="compositionally biased region" description="Polar residues" evidence="1">
    <location>
        <begin position="266"/>
        <end position="294"/>
    </location>
</feature>
<dbReference type="PANTHER" id="PTHR35010:SF2">
    <property type="entry name" value="BLL4672 PROTEIN"/>
    <property type="match status" value="1"/>
</dbReference>
<dbReference type="InterPro" id="IPR001387">
    <property type="entry name" value="Cro/C1-type_HTH"/>
</dbReference>
<protein>
    <submittedName>
        <fullName evidence="3">Helix-turn-helix domain-containing protein</fullName>
    </submittedName>
</protein>
<evidence type="ECO:0000313" key="3">
    <source>
        <dbReference type="EMBL" id="MVU83657.1"/>
    </source>
</evidence>
<comment type="caution">
    <text evidence="3">The sequence shown here is derived from an EMBL/GenBank/DDBJ whole genome shotgun (WGS) entry which is preliminary data.</text>
</comment>
<dbReference type="AlphaFoldDB" id="A0A7K1VAR2"/>
<feature type="region of interest" description="Disordered" evidence="1">
    <location>
        <begin position="245"/>
        <end position="294"/>
    </location>
</feature>